<evidence type="ECO:0000256" key="2">
    <source>
        <dbReference type="SAM" id="Phobius"/>
    </source>
</evidence>
<dbReference type="PATRIC" id="fig|717961.3.peg.664"/>
<feature type="transmembrane region" description="Helical" evidence="2">
    <location>
        <begin position="277"/>
        <end position="295"/>
    </location>
</feature>
<keyword evidence="3" id="KW-0732">Signal</keyword>
<keyword evidence="2" id="KW-0472">Membrane</keyword>
<dbReference type="KEGG" id="esr:ES1_05870"/>
<proteinExistence type="predicted"/>
<evidence type="ECO:0000313" key="5">
    <source>
        <dbReference type="Proteomes" id="UP000007050"/>
    </source>
</evidence>
<feature type="signal peptide" evidence="3">
    <location>
        <begin position="1"/>
        <end position="23"/>
    </location>
</feature>
<accession>D4MIX3</accession>
<dbReference type="PROSITE" id="PS51257">
    <property type="entry name" value="PROKAR_LIPOPROTEIN"/>
    <property type="match status" value="1"/>
</dbReference>
<feature type="region of interest" description="Disordered" evidence="1">
    <location>
        <begin position="226"/>
        <end position="273"/>
    </location>
</feature>
<evidence type="ECO:0000313" key="4">
    <source>
        <dbReference type="EMBL" id="CBL33706.1"/>
    </source>
</evidence>
<dbReference type="HOGENOM" id="CLU_982619_0_0_9"/>
<feature type="compositionally biased region" description="Low complexity" evidence="1">
    <location>
        <begin position="251"/>
        <end position="269"/>
    </location>
</feature>
<organism evidence="4 5">
    <name type="scientific">[Eubacterium] siraeum V10Sc8a</name>
    <dbReference type="NCBI Taxonomy" id="717961"/>
    <lineage>
        <taxon>Bacteria</taxon>
        <taxon>Bacillati</taxon>
        <taxon>Bacillota</taxon>
        <taxon>Clostridia</taxon>
        <taxon>Eubacteriales</taxon>
        <taxon>Oscillospiraceae</taxon>
        <taxon>Oscillospiraceae incertae sedis</taxon>
    </lineage>
</organism>
<dbReference type="EMBL" id="FP929059">
    <property type="protein sequence ID" value="CBL33706.1"/>
    <property type="molecule type" value="Genomic_DNA"/>
</dbReference>
<reference evidence="4 5" key="1">
    <citation type="submission" date="2010-03" db="EMBL/GenBank/DDBJ databases">
        <title>The genome sequence of Eubacterium siraeum V10Sc8a.</title>
        <authorList>
            <consortium name="metaHIT consortium -- http://www.metahit.eu/"/>
            <person name="Pajon A."/>
            <person name="Turner K."/>
            <person name="Parkhill J."/>
            <person name="Duncan S."/>
            <person name="Flint H."/>
        </authorList>
    </citation>
    <scope>NUCLEOTIDE SEQUENCE [LARGE SCALE GENOMIC DNA]</scope>
    <source>
        <strain evidence="4 5">V10Sc8a</strain>
    </source>
</reference>
<keyword evidence="2" id="KW-0812">Transmembrane</keyword>
<evidence type="ECO:0000256" key="3">
    <source>
        <dbReference type="SAM" id="SignalP"/>
    </source>
</evidence>
<dbReference type="AlphaFoldDB" id="D4MIX3"/>
<evidence type="ECO:0008006" key="6">
    <source>
        <dbReference type="Google" id="ProtNLM"/>
    </source>
</evidence>
<sequence>MKLRKIMAGVVATALAASTLAVAASAACLTKVEGTESTLSTGTGMWLIQLYNKGNEAEGKPETKLDIDYSKIAALTFTFQVNEEDKELWDGTIGGSVVFSCNGEKLGVQNDPDEAKAALFDKYNWPSCEFWGVLDEELLGPVGEGSTLDDTKTTKTEKVGDYTYAVTNNTLVNPITAGDVSSIDEIGCMQVGIQEWSSGIAAVTITKCEVKDASGNVLVSFDEKGVPTIGGASDTTPDDTQAPDDTKAPDDSQAPADTTAPTTGDSTKPNTNTGVESVAVVAGIAVLATGAVIVAKKRK</sequence>
<dbReference type="BioCyc" id="ESIR717961:G136L-472-MONOMER"/>
<protein>
    <recommendedName>
        <fullName evidence="6">Gram-positive cocci surface proteins LPxTG domain-containing protein</fullName>
    </recommendedName>
</protein>
<name>D4MIX3_9FIRM</name>
<reference evidence="4 5" key="2">
    <citation type="submission" date="2010-03" db="EMBL/GenBank/DDBJ databases">
        <authorList>
            <person name="Pajon A."/>
        </authorList>
    </citation>
    <scope>NUCLEOTIDE SEQUENCE [LARGE SCALE GENOMIC DNA]</scope>
    <source>
        <strain evidence="4 5">V10Sc8a</strain>
    </source>
</reference>
<keyword evidence="2" id="KW-1133">Transmembrane helix</keyword>
<gene>
    <name evidence="4" type="ORF">ES1_05870</name>
</gene>
<evidence type="ECO:0000256" key="1">
    <source>
        <dbReference type="SAM" id="MobiDB-lite"/>
    </source>
</evidence>
<feature type="chain" id="PRO_5039022762" description="Gram-positive cocci surface proteins LPxTG domain-containing protein" evidence="3">
    <location>
        <begin position="24"/>
        <end position="299"/>
    </location>
</feature>
<dbReference type="Proteomes" id="UP000007050">
    <property type="component" value="Chromosome"/>
</dbReference>